<sequence length="102" mass="11684">MTSDIKSFVSYLRDVKKTSRNTEISYQRDLMQLKSFLEDKGITEVEKVTKTSLNSYILFWKRGEGHDHHIQGAGIHEGFFQFHVQRRTNPQGPGGAPESAQD</sequence>
<keyword evidence="2 3" id="KW-0238">DNA-binding</keyword>
<dbReference type="eggNOG" id="COG4974">
    <property type="taxonomic scope" value="Bacteria"/>
</dbReference>
<dbReference type="InterPro" id="IPR044068">
    <property type="entry name" value="CB"/>
</dbReference>
<dbReference type="Gene3D" id="1.10.150.130">
    <property type="match status" value="1"/>
</dbReference>
<dbReference type="GO" id="GO:0015074">
    <property type="term" value="P:DNA integration"/>
    <property type="evidence" value="ECO:0007669"/>
    <property type="project" value="InterPro"/>
</dbReference>
<dbReference type="GO" id="GO:0003677">
    <property type="term" value="F:DNA binding"/>
    <property type="evidence" value="ECO:0007669"/>
    <property type="project" value="UniProtKB-UniRule"/>
</dbReference>
<evidence type="ECO:0000313" key="6">
    <source>
        <dbReference type="Proteomes" id="UP000005396"/>
    </source>
</evidence>
<dbReference type="AlphaFoldDB" id="A8S4G7"/>
<dbReference type="InterPro" id="IPR010998">
    <property type="entry name" value="Integrase_recombinase_N"/>
</dbReference>
<reference evidence="5 6" key="1">
    <citation type="submission" date="2007-08" db="EMBL/GenBank/DDBJ databases">
        <authorList>
            <person name="Fulton L."/>
            <person name="Clifton S."/>
            <person name="Fulton B."/>
            <person name="Xu J."/>
            <person name="Minx P."/>
            <person name="Pepin K.H."/>
            <person name="Johnson M."/>
            <person name="Thiruvilangam P."/>
            <person name="Bhonagiri V."/>
            <person name="Nash W.E."/>
            <person name="Mardis E.R."/>
            <person name="Wilson R.K."/>
        </authorList>
    </citation>
    <scope>NUCLEOTIDE SEQUENCE [LARGE SCALE GENOMIC DNA]</scope>
    <source>
        <strain evidence="6">ATCC BAA-613 / DSM 15670 / CCUG 46953 / JCM 12243 / WAL 16351</strain>
    </source>
</reference>
<reference evidence="5 6" key="2">
    <citation type="submission" date="2007-09" db="EMBL/GenBank/DDBJ databases">
        <title>Draft genome sequence of Clostridium bolteae (ATCC BAA-613).</title>
        <authorList>
            <person name="Sudarsanam P."/>
            <person name="Ley R."/>
            <person name="Guruge J."/>
            <person name="Turnbaugh P.J."/>
            <person name="Mahowald M."/>
            <person name="Liep D."/>
            <person name="Gordon J."/>
        </authorList>
    </citation>
    <scope>NUCLEOTIDE SEQUENCE [LARGE SCALE GENOMIC DNA]</scope>
    <source>
        <strain evidence="6">ATCC BAA-613 / DSM 15670 / CCUG 46953 / JCM 12243 / WAL 16351</strain>
    </source>
</reference>
<proteinExistence type="inferred from homology"/>
<comment type="similarity">
    <text evidence="1">Belongs to the 'phage' integrase family.</text>
</comment>
<gene>
    <name evidence="5" type="ORF">CLOBOL_06982</name>
</gene>
<feature type="domain" description="Core-binding (CB)" evidence="4">
    <location>
        <begin position="1"/>
        <end position="102"/>
    </location>
</feature>
<dbReference type="Proteomes" id="UP000005396">
    <property type="component" value="Unassembled WGS sequence"/>
</dbReference>
<dbReference type="Pfam" id="PF02899">
    <property type="entry name" value="Phage_int_SAM_1"/>
    <property type="match status" value="1"/>
</dbReference>
<dbReference type="PROSITE" id="PS51900">
    <property type="entry name" value="CB"/>
    <property type="match status" value="1"/>
</dbReference>
<organism evidence="5 6">
    <name type="scientific">Enterocloster bolteae (strain ATCC BAA-613 / DSM 15670 / CCUG 46953 / JCM 12243 / WAL 16351)</name>
    <name type="common">Clostridium bolteae</name>
    <dbReference type="NCBI Taxonomy" id="411902"/>
    <lineage>
        <taxon>Bacteria</taxon>
        <taxon>Bacillati</taxon>
        <taxon>Bacillota</taxon>
        <taxon>Clostridia</taxon>
        <taxon>Lachnospirales</taxon>
        <taxon>Lachnospiraceae</taxon>
        <taxon>Enterocloster</taxon>
    </lineage>
</organism>
<dbReference type="EMBL" id="ABCC02000069">
    <property type="protein sequence ID" value="EDP12752.1"/>
    <property type="molecule type" value="Genomic_DNA"/>
</dbReference>
<dbReference type="HOGENOM" id="CLU_2272457_0_0_9"/>
<evidence type="ECO:0000313" key="5">
    <source>
        <dbReference type="EMBL" id="EDP12752.1"/>
    </source>
</evidence>
<dbReference type="PaxDb" id="411902-CLOBOL_06982"/>
<name>A8S4G7_ENTBW</name>
<evidence type="ECO:0000256" key="3">
    <source>
        <dbReference type="PROSITE-ProRule" id="PRU01248"/>
    </source>
</evidence>
<accession>A8S4G7</accession>
<dbReference type="InterPro" id="IPR004107">
    <property type="entry name" value="Integrase_SAM-like_N"/>
</dbReference>
<evidence type="ECO:0000256" key="1">
    <source>
        <dbReference type="ARBA" id="ARBA00008857"/>
    </source>
</evidence>
<protein>
    <recommendedName>
        <fullName evidence="4">Core-binding (CB) domain-containing protein</fullName>
    </recommendedName>
</protein>
<evidence type="ECO:0000256" key="2">
    <source>
        <dbReference type="ARBA" id="ARBA00023125"/>
    </source>
</evidence>
<evidence type="ECO:0000259" key="4">
    <source>
        <dbReference type="PROSITE" id="PS51900"/>
    </source>
</evidence>
<comment type="caution">
    <text evidence="5">The sequence shown here is derived from an EMBL/GenBank/DDBJ whole genome shotgun (WGS) entry which is preliminary data.</text>
</comment>
<dbReference type="SUPFAM" id="SSF47823">
    <property type="entry name" value="lambda integrase-like, N-terminal domain"/>
    <property type="match status" value="1"/>
</dbReference>